<protein>
    <submittedName>
        <fullName evidence="2">Uncharacterized protein</fullName>
    </submittedName>
</protein>
<dbReference type="AlphaFoldDB" id="G5QYB1"/>
<dbReference type="Proteomes" id="UP000005065">
    <property type="component" value="Unassembled WGS sequence"/>
</dbReference>
<dbReference type="BioCyc" id="SENT913082:G120J-752-MONOMER"/>
<dbReference type="EMBL" id="AFCU01000591">
    <property type="protein sequence ID" value="EHC90647.1"/>
    <property type="molecule type" value="Genomic_DNA"/>
</dbReference>
<evidence type="ECO:0000313" key="2">
    <source>
        <dbReference type="EMBL" id="EHC90647.1"/>
    </source>
</evidence>
<feature type="region of interest" description="Disordered" evidence="1">
    <location>
        <begin position="1"/>
        <end position="39"/>
    </location>
</feature>
<sequence length="39" mass="4207">MAQKKTCPVRPASIKPGPVSVALPGNRSTLQKFPSEEKK</sequence>
<proteinExistence type="predicted"/>
<gene>
    <name evidence="2" type="ORF">LTSESEN_1811</name>
</gene>
<organism evidence="2 3">
    <name type="scientific">Salmonella enterica subsp. enterica serovar Senftenberg str. A4-543</name>
    <dbReference type="NCBI Taxonomy" id="913082"/>
    <lineage>
        <taxon>Bacteria</taxon>
        <taxon>Pseudomonadati</taxon>
        <taxon>Pseudomonadota</taxon>
        <taxon>Gammaproteobacteria</taxon>
        <taxon>Enterobacterales</taxon>
        <taxon>Enterobacteriaceae</taxon>
        <taxon>Salmonella</taxon>
    </lineage>
</organism>
<comment type="caution">
    <text evidence="2">The sequence shown here is derived from an EMBL/GenBank/DDBJ whole genome shotgun (WGS) entry which is preliminary data.</text>
</comment>
<reference evidence="2 3" key="1">
    <citation type="journal article" date="2011" name="BMC Genomics">
        <title>Genome sequencing reveals diversification of virulence factor content and possible host adaptation in distinct subpopulations of Salmonella enterica.</title>
        <authorList>
            <person name="den Bakker H.C."/>
            <person name="Moreno Switt A.I."/>
            <person name="Govoni G."/>
            <person name="Cummings C.A."/>
            <person name="Ranieri M.L."/>
            <person name="Degoricija L."/>
            <person name="Hoelzer K."/>
            <person name="Rodriguez-Rivera L.D."/>
            <person name="Brown S."/>
            <person name="Bolchacova E."/>
            <person name="Furtado M.R."/>
            <person name="Wiedmann M."/>
        </authorList>
    </citation>
    <scope>NUCLEOTIDE SEQUENCE [LARGE SCALE GENOMIC DNA]</scope>
    <source>
        <strain evidence="2 3">A4-543</strain>
    </source>
</reference>
<name>G5QYB1_SALSE</name>
<evidence type="ECO:0000256" key="1">
    <source>
        <dbReference type="SAM" id="MobiDB-lite"/>
    </source>
</evidence>
<evidence type="ECO:0000313" key="3">
    <source>
        <dbReference type="Proteomes" id="UP000005065"/>
    </source>
</evidence>
<accession>G5QYB1</accession>